<feature type="compositionally biased region" description="Basic and acidic residues" evidence="1">
    <location>
        <begin position="56"/>
        <end position="65"/>
    </location>
</feature>
<feature type="region of interest" description="Disordered" evidence="1">
    <location>
        <begin position="1"/>
        <end position="33"/>
    </location>
</feature>
<proteinExistence type="predicted"/>
<dbReference type="Proteomes" id="UP000625711">
    <property type="component" value="Unassembled WGS sequence"/>
</dbReference>
<organism evidence="2 3">
    <name type="scientific">Rhynchophorus ferrugineus</name>
    <name type="common">Red palm weevil</name>
    <name type="synonym">Curculio ferrugineus</name>
    <dbReference type="NCBI Taxonomy" id="354439"/>
    <lineage>
        <taxon>Eukaryota</taxon>
        <taxon>Metazoa</taxon>
        <taxon>Ecdysozoa</taxon>
        <taxon>Arthropoda</taxon>
        <taxon>Hexapoda</taxon>
        <taxon>Insecta</taxon>
        <taxon>Pterygota</taxon>
        <taxon>Neoptera</taxon>
        <taxon>Endopterygota</taxon>
        <taxon>Coleoptera</taxon>
        <taxon>Polyphaga</taxon>
        <taxon>Cucujiformia</taxon>
        <taxon>Curculionidae</taxon>
        <taxon>Dryophthorinae</taxon>
        <taxon>Rhynchophorus</taxon>
    </lineage>
</organism>
<sequence length="99" mass="10831">MTTGTTASNTTKRKNSLKKRGDRYSRSAANPKTANTVVRLSINLNFLAANNRQPAKKIERNDNRSVNRSANTKKGIPSARTRVLETGGSSEQGLRSIQT</sequence>
<feature type="region of interest" description="Disordered" evidence="1">
    <location>
        <begin position="51"/>
        <end position="99"/>
    </location>
</feature>
<evidence type="ECO:0000313" key="2">
    <source>
        <dbReference type="EMBL" id="KAF7275900.1"/>
    </source>
</evidence>
<name>A0A834I7H4_RHYFE</name>
<feature type="compositionally biased region" description="Polar residues" evidence="1">
    <location>
        <begin position="1"/>
        <end position="10"/>
    </location>
</feature>
<protein>
    <submittedName>
        <fullName evidence="2">Uncharacterized protein</fullName>
    </submittedName>
</protein>
<reference evidence="2" key="1">
    <citation type="submission" date="2020-08" db="EMBL/GenBank/DDBJ databases">
        <title>Genome sequencing and assembly of the red palm weevil Rhynchophorus ferrugineus.</title>
        <authorList>
            <person name="Dias G.B."/>
            <person name="Bergman C.M."/>
            <person name="Manee M."/>
        </authorList>
    </citation>
    <scope>NUCLEOTIDE SEQUENCE</scope>
    <source>
        <strain evidence="2">AA-2017</strain>
        <tissue evidence="2">Whole larva</tissue>
    </source>
</reference>
<evidence type="ECO:0000256" key="1">
    <source>
        <dbReference type="SAM" id="MobiDB-lite"/>
    </source>
</evidence>
<evidence type="ECO:0000313" key="3">
    <source>
        <dbReference type="Proteomes" id="UP000625711"/>
    </source>
</evidence>
<dbReference type="EMBL" id="JAACXV010008813">
    <property type="protein sequence ID" value="KAF7275900.1"/>
    <property type="molecule type" value="Genomic_DNA"/>
</dbReference>
<keyword evidence="3" id="KW-1185">Reference proteome</keyword>
<dbReference type="AlphaFoldDB" id="A0A834I7H4"/>
<feature type="compositionally biased region" description="Polar residues" evidence="1">
    <location>
        <begin position="87"/>
        <end position="99"/>
    </location>
</feature>
<gene>
    <name evidence="2" type="ORF">GWI33_011160</name>
</gene>
<comment type="caution">
    <text evidence="2">The sequence shown here is derived from an EMBL/GenBank/DDBJ whole genome shotgun (WGS) entry which is preliminary data.</text>
</comment>
<accession>A0A834I7H4</accession>
<feature type="compositionally biased region" description="Basic residues" evidence="1">
    <location>
        <begin position="11"/>
        <end position="21"/>
    </location>
</feature>